<dbReference type="InterPro" id="IPR002885">
    <property type="entry name" value="PPR_rpt"/>
</dbReference>
<feature type="repeat" description="PPR" evidence="3">
    <location>
        <begin position="111"/>
        <end position="145"/>
    </location>
</feature>
<dbReference type="Proteomes" id="UP001457282">
    <property type="component" value="Unassembled WGS sequence"/>
</dbReference>
<dbReference type="Pfam" id="PF01535">
    <property type="entry name" value="PPR"/>
    <property type="match status" value="1"/>
</dbReference>
<comment type="similarity">
    <text evidence="1">Belongs to the PPR family. P subfamily.</text>
</comment>
<dbReference type="Gene3D" id="1.25.40.10">
    <property type="entry name" value="Tetratricopeptide repeat domain"/>
    <property type="match status" value="1"/>
</dbReference>
<evidence type="ECO:0000256" key="1">
    <source>
        <dbReference type="ARBA" id="ARBA00007626"/>
    </source>
</evidence>
<dbReference type="InterPro" id="IPR011990">
    <property type="entry name" value="TPR-like_helical_dom_sf"/>
</dbReference>
<keyword evidence="2" id="KW-0677">Repeat</keyword>
<comment type="caution">
    <text evidence="4">The sequence shown here is derived from an EMBL/GenBank/DDBJ whole genome shotgun (WGS) entry which is preliminary data.</text>
</comment>
<gene>
    <name evidence="4" type="ORF">M0R45_009543</name>
</gene>
<reference evidence="4 5" key="1">
    <citation type="journal article" date="2023" name="G3 (Bethesda)">
        <title>A chromosome-length genome assembly and annotation of blackberry (Rubus argutus, cv. 'Hillquist').</title>
        <authorList>
            <person name="Bruna T."/>
            <person name="Aryal R."/>
            <person name="Dudchenko O."/>
            <person name="Sargent D.J."/>
            <person name="Mead D."/>
            <person name="Buti M."/>
            <person name="Cavallini A."/>
            <person name="Hytonen T."/>
            <person name="Andres J."/>
            <person name="Pham M."/>
            <person name="Weisz D."/>
            <person name="Mascagni F."/>
            <person name="Usai G."/>
            <person name="Natali L."/>
            <person name="Bassil N."/>
            <person name="Fernandez G.E."/>
            <person name="Lomsadze A."/>
            <person name="Armour M."/>
            <person name="Olukolu B."/>
            <person name="Poorten T."/>
            <person name="Britton C."/>
            <person name="Davik J."/>
            <person name="Ashrafi H."/>
            <person name="Aiden E.L."/>
            <person name="Borodovsky M."/>
            <person name="Worthington M."/>
        </authorList>
    </citation>
    <scope>NUCLEOTIDE SEQUENCE [LARGE SCALE GENOMIC DNA]</scope>
    <source>
        <strain evidence="4">PI 553951</strain>
    </source>
</reference>
<protein>
    <recommendedName>
        <fullName evidence="6">Pentatricopeptide repeat-containing protein</fullName>
    </recommendedName>
</protein>
<dbReference type="EMBL" id="JBEDUW010000002">
    <property type="protein sequence ID" value="KAK9943954.1"/>
    <property type="molecule type" value="Genomic_DNA"/>
</dbReference>
<evidence type="ECO:0000256" key="2">
    <source>
        <dbReference type="ARBA" id="ARBA00022737"/>
    </source>
</evidence>
<dbReference type="GO" id="GO:0003729">
    <property type="term" value="F:mRNA binding"/>
    <property type="evidence" value="ECO:0007669"/>
    <property type="project" value="UniProtKB-ARBA"/>
</dbReference>
<dbReference type="NCBIfam" id="TIGR00756">
    <property type="entry name" value="PPR"/>
    <property type="match status" value="1"/>
</dbReference>
<keyword evidence="5" id="KW-1185">Reference proteome</keyword>
<dbReference type="PROSITE" id="PS51375">
    <property type="entry name" value="PPR"/>
    <property type="match status" value="1"/>
</dbReference>
<dbReference type="PANTHER" id="PTHR45717">
    <property type="entry name" value="OS12G0527900 PROTEIN"/>
    <property type="match status" value="1"/>
</dbReference>
<dbReference type="AlphaFoldDB" id="A0AAW1Y4R9"/>
<organism evidence="4 5">
    <name type="scientific">Rubus argutus</name>
    <name type="common">Southern blackberry</name>
    <dbReference type="NCBI Taxonomy" id="59490"/>
    <lineage>
        <taxon>Eukaryota</taxon>
        <taxon>Viridiplantae</taxon>
        <taxon>Streptophyta</taxon>
        <taxon>Embryophyta</taxon>
        <taxon>Tracheophyta</taxon>
        <taxon>Spermatophyta</taxon>
        <taxon>Magnoliopsida</taxon>
        <taxon>eudicotyledons</taxon>
        <taxon>Gunneridae</taxon>
        <taxon>Pentapetalae</taxon>
        <taxon>rosids</taxon>
        <taxon>fabids</taxon>
        <taxon>Rosales</taxon>
        <taxon>Rosaceae</taxon>
        <taxon>Rosoideae</taxon>
        <taxon>Rosoideae incertae sedis</taxon>
        <taxon>Rubus</taxon>
    </lineage>
</organism>
<dbReference type="GO" id="GO:0005739">
    <property type="term" value="C:mitochondrion"/>
    <property type="evidence" value="ECO:0007669"/>
    <property type="project" value="TreeGrafter"/>
</dbReference>
<dbReference type="PANTHER" id="PTHR45717:SF10">
    <property type="entry name" value="OS10G0501000 PROTEIN"/>
    <property type="match status" value="1"/>
</dbReference>
<proteinExistence type="inferred from homology"/>
<evidence type="ECO:0000313" key="5">
    <source>
        <dbReference type="Proteomes" id="UP001457282"/>
    </source>
</evidence>
<sequence length="163" mass="18357">MKLVCSNPWRENAVSRVFGALFYSTQASPPPPTSVFVPQDFAARKRKPWGFYSPSPQSVLYSHALHVSTWMSDELKLDLTPGDIAARIDLISKVHGPEEAHKYFHGVTDPGLQAYSTLLHCYAQHKLSDKAESVFQKMKELGFVMRIGSYNKMLGVYFKNGEC</sequence>
<accession>A0AAW1Y4R9</accession>
<evidence type="ECO:0000256" key="3">
    <source>
        <dbReference type="PROSITE-ProRule" id="PRU00708"/>
    </source>
</evidence>
<name>A0AAW1Y4R9_RUBAR</name>
<evidence type="ECO:0000313" key="4">
    <source>
        <dbReference type="EMBL" id="KAK9943954.1"/>
    </source>
</evidence>
<evidence type="ECO:0008006" key="6">
    <source>
        <dbReference type="Google" id="ProtNLM"/>
    </source>
</evidence>